<dbReference type="Gene3D" id="3.40.50.12170">
    <property type="entry name" value="Uncharacterised protein PF07075, DUF1343"/>
    <property type="match status" value="1"/>
</dbReference>
<evidence type="ECO:0000313" key="3">
    <source>
        <dbReference type="EMBL" id="SVA11964.1"/>
    </source>
</evidence>
<name>A0A381T889_9ZZZZ</name>
<feature type="domain" description="Peptidoglycan beta-N-acetylmuramidase NamZ N-terminal" evidence="1">
    <location>
        <begin position="50"/>
        <end position="257"/>
    </location>
</feature>
<dbReference type="InterPro" id="IPR048503">
    <property type="entry name" value="NamZ_C"/>
</dbReference>
<dbReference type="InterPro" id="IPR048502">
    <property type="entry name" value="NamZ_N"/>
</dbReference>
<proteinExistence type="predicted"/>
<organism evidence="3">
    <name type="scientific">marine metagenome</name>
    <dbReference type="NCBI Taxonomy" id="408172"/>
    <lineage>
        <taxon>unclassified sequences</taxon>
        <taxon>metagenomes</taxon>
        <taxon>ecological metagenomes</taxon>
    </lineage>
</organism>
<dbReference type="Pfam" id="PF20732">
    <property type="entry name" value="NamZ_C"/>
    <property type="match status" value="1"/>
</dbReference>
<feature type="domain" description="Peptidoglycan beta-N-acetylmuramidase NamZ C-terminal" evidence="2">
    <location>
        <begin position="262"/>
        <end position="420"/>
    </location>
</feature>
<gene>
    <name evidence="3" type="ORF">METZ01_LOCUS64818</name>
</gene>
<dbReference type="InterPro" id="IPR008302">
    <property type="entry name" value="NamZ"/>
</dbReference>
<evidence type="ECO:0000259" key="2">
    <source>
        <dbReference type="Pfam" id="PF20732"/>
    </source>
</evidence>
<dbReference type="PANTHER" id="PTHR42915">
    <property type="entry name" value="HYPOTHETICAL 460 KDA PROTEIN IN FEUA-SIGW INTERGENIC REGION [PRECURSOR]"/>
    <property type="match status" value="1"/>
</dbReference>
<reference evidence="3" key="1">
    <citation type="submission" date="2018-05" db="EMBL/GenBank/DDBJ databases">
        <authorList>
            <person name="Lanie J.A."/>
            <person name="Ng W.-L."/>
            <person name="Kazmierczak K.M."/>
            <person name="Andrzejewski T.M."/>
            <person name="Davidsen T.M."/>
            <person name="Wayne K.J."/>
            <person name="Tettelin H."/>
            <person name="Glass J.I."/>
            <person name="Rusch D."/>
            <person name="Podicherti R."/>
            <person name="Tsui H.-C.T."/>
            <person name="Winkler M.E."/>
        </authorList>
    </citation>
    <scope>NUCLEOTIDE SEQUENCE</scope>
</reference>
<evidence type="ECO:0000259" key="1">
    <source>
        <dbReference type="Pfam" id="PF07075"/>
    </source>
</evidence>
<evidence type="ECO:0008006" key="4">
    <source>
        <dbReference type="Google" id="ProtNLM"/>
    </source>
</evidence>
<dbReference type="PANTHER" id="PTHR42915:SF1">
    <property type="entry name" value="PEPTIDOGLYCAN BETA-N-ACETYLMURAMIDASE NAMZ"/>
    <property type="match status" value="1"/>
</dbReference>
<dbReference type="AlphaFoldDB" id="A0A381T889"/>
<dbReference type="PIRSF" id="PIRSF016719">
    <property type="entry name" value="UCP016719"/>
    <property type="match status" value="1"/>
</dbReference>
<dbReference type="EMBL" id="UINC01004122">
    <property type="protein sequence ID" value="SVA11964.1"/>
    <property type="molecule type" value="Genomic_DNA"/>
</dbReference>
<dbReference type="Pfam" id="PF07075">
    <property type="entry name" value="NamZ_N"/>
    <property type="match status" value="1"/>
</dbReference>
<dbReference type="Gene3D" id="3.90.1150.140">
    <property type="match status" value="1"/>
</dbReference>
<sequence length="420" mass="47750">MLFVPIYLFGQEFRYSQIKNIPDFSFAPHVFTGLDILEQLDIAPLKGKKIAVLCNQTAVNRGGEHLLEILASNGIEVKTLFAPEFGLFGSGNKRLKLFTKEKNIEPTTGAQIVDLFGEHIYPPDESIIGIDLILVDIQDTGVRYSTFITTITKIMETASKNNIPVLILDRPNPLRGDVIDGPVVRPAYQSFEGYHLVPIRHGYTIGEFILMVNEMGWAKDLARVDLTVIPMANWKRDHWFNETGLPWVQPTPDISDLETLLAFSGMALLKGTNLNTGHGTDKPYLRVGAPWLSGHHLMEKLNALSLSGVRFSVIKYKPVHRQGMKFIPLYLDEICNGIEIEITDRNEFDPLAISTAIIITTKYLYPREFQWASHNYIDKLFGSNILRTFTAQGKPADYLPPLWFHDILRFSEFRQRFHLY</sequence>
<accession>A0A381T889</accession>
<protein>
    <recommendedName>
        <fullName evidence="4">DUF1343 domain-containing protein</fullName>
    </recommendedName>
</protein>
<dbReference type="GO" id="GO:0033922">
    <property type="term" value="F:peptidoglycan beta-N-acetylmuramidase activity"/>
    <property type="evidence" value="ECO:0007669"/>
    <property type="project" value="InterPro"/>
</dbReference>